<evidence type="ECO:0008006" key="3">
    <source>
        <dbReference type="Google" id="ProtNLM"/>
    </source>
</evidence>
<dbReference type="AlphaFoldDB" id="A0A8J7L7I3"/>
<dbReference type="SUPFAM" id="SSF53448">
    <property type="entry name" value="Nucleotide-diphospho-sugar transferases"/>
    <property type="match status" value="1"/>
</dbReference>
<accession>A0A8J7L7I3</accession>
<sequence length="325" mass="37375">MSENQLIKLLRTSARRLKLGKALLKIHHLRALTIPGAIKMQIAKRRYLTSILNAKPIPAGEGAIEVHMLLHHKRIYEGLWSLYSFTYFCDQPCRIVVHNDGSLTNLDLEKLNKVFPQCQIIDRETADSVVVSYFKSKRLVKCAEFRQKLIFALKLFDPFFFTKNNSFILLDSDVLFFSYPKKLIEEITANTYPCELTNLYSTDNSYRYCLQSTDLANFLGKDCIEKFNPGVVRSRQDTLDFERIERYLQHPDFWNADGTGNYYAELTLWAMELTKSNTVPLPDTYAICPSTDEPDLVAGHYCGGGYWASLFYIRGLPRLAATFLS</sequence>
<name>A0A8J7L7I3_9NOST</name>
<dbReference type="Proteomes" id="UP000632766">
    <property type="component" value="Unassembled WGS sequence"/>
</dbReference>
<proteinExistence type="predicted"/>
<evidence type="ECO:0000313" key="1">
    <source>
        <dbReference type="EMBL" id="MBH8561046.1"/>
    </source>
</evidence>
<protein>
    <recommendedName>
        <fullName evidence="3">Nucleotide-diphospho-sugar transferase domain-containing protein</fullName>
    </recommendedName>
</protein>
<keyword evidence="2" id="KW-1185">Reference proteome</keyword>
<reference evidence="1 2" key="1">
    <citation type="journal article" date="2021" name="Int. J. Syst. Evol. Microbiol.">
        <title>Amazonocrinis nigriterrae gen. nov., sp. nov., Atlanticothrix silvestris gen. nov., sp. nov. and Dendronalium phyllosphericum gen. nov., sp. nov., nostocacean cyanobacteria from Brazilian environments.</title>
        <authorList>
            <person name="Alvarenga D.O."/>
            <person name="Andreote A.P.D."/>
            <person name="Branco L.H.Z."/>
            <person name="Delbaje E."/>
            <person name="Cruz R.B."/>
            <person name="Varani A.M."/>
            <person name="Fiore M.F."/>
        </authorList>
    </citation>
    <scope>NUCLEOTIDE SEQUENCE [LARGE SCALE GENOMIC DNA]</scope>
    <source>
        <strain evidence="1 2">CENA67</strain>
    </source>
</reference>
<gene>
    <name evidence="1" type="ORF">I8748_02430</name>
</gene>
<dbReference type="InterPro" id="IPR029044">
    <property type="entry name" value="Nucleotide-diphossugar_trans"/>
</dbReference>
<comment type="caution">
    <text evidence="1">The sequence shown here is derived from an EMBL/GenBank/DDBJ whole genome shotgun (WGS) entry which is preliminary data.</text>
</comment>
<organism evidence="1 2">
    <name type="scientific">Amazonocrinis nigriterrae CENA67</name>
    <dbReference type="NCBI Taxonomy" id="2794033"/>
    <lineage>
        <taxon>Bacteria</taxon>
        <taxon>Bacillati</taxon>
        <taxon>Cyanobacteriota</taxon>
        <taxon>Cyanophyceae</taxon>
        <taxon>Nostocales</taxon>
        <taxon>Nostocaceae</taxon>
        <taxon>Amazonocrinis</taxon>
        <taxon>Amazonocrinis nigriterrae</taxon>
    </lineage>
</organism>
<dbReference type="RefSeq" id="WP_198123073.1">
    <property type="nucleotide sequence ID" value="NZ_JAECZC010000002.1"/>
</dbReference>
<dbReference type="EMBL" id="JAECZC010000002">
    <property type="protein sequence ID" value="MBH8561046.1"/>
    <property type="molecule type" value="Genomic_DNA"/>
</dbReference>
<evidence type="ECO:0000313" key="2">
    <source>
        <dbReference type="Proteomes" id="UP000632766"/>
    </source>
</evidence>